<proteinExistence type="predicted"/>
<feature type="transmembrane region" description="Helical" evidence="6">
    <location>
        <begin position="185"/>
        <end position="207"/>
    </location>
</feature>
<feature type="domain" description="Major facilitator superfamily (MFS) profile" evidence="7">
    <location>
        <begin position="56"/>
        <end position="473"/>
    </location>
</feature>
<dbReference type="InterPro" id="IPR020846">
    <property type="entry name" value="MFS_dom"/>
</dbReference>
<feature type="transmembrane region" description="Helical" evidence="6">
    <location>
        <begin position="447"/>
        <end position="464"/>
    </location>
</feature>
<name>W4JN91_HETIT</name>
<keyword evidence="2" id="KW-0813">Transport</keyword>
<feature type="transmembrane region" description="Helical" evidence="6">
    <location>
        <begin position="414"/>
        <end position="435"/>
    </location>
</feature>
<evidence type="ECO:0000256" key="4">
    <source>
        <dbReference type="ARBA" id="ARBA00022989"/>
    </source>
</evidence>
<feature type="transmembrane region" description="Helical" evidence="6">
    <location>
        <begin position="292"/>
        <end position="312"/>
    </location>
</feature>
<dbReference type="PROSITE" id="PS50850">
    <property type="entry name" value="MFS"/>
    <property type="match status" value="1"/>
</dbReference>
<dbReference type="Gene3D" id="1.20.1250.20">
    <property type="entry name" value="MFS general substrate transporter like domains"/>
    <property type="match status" value="2"/>
</dbReference>
<feature type="transmembrane region" description="Helical" evidence="6">
    <location>
        <begin position="125"/>
        <end position="143"/>
    </location>
</feature>
<dbReference type="FunFam" id="1.20.1250.20:FF:000057">
    <property type="entry name" value="MFS general substrate transporter"/>
    <property type="match status" value="1"/>
</dbReference>
<keyword evidence="3 6" id="KW-0812">Transmembrane</keyword>
<dbReference type="GeneID" id="20666971"/>
<dbReference type="KEGG" id="hir:HETIRDRAFT_127056"/>
<dbReference type="InterPro" id="IPR011701">
    <property type="entry name" value="MFS"/>
</dbReference>
<evidence type="ECO:0000256" key="6">
    <source>
        <dbReference type="SAM" id="Phobius"/>
    </source>
</evidence>
<dbReference type="OrthoDB" id="2985014at2759"/>
<dbReference type="SUPFAM" id="SSF103473">
    <property type="entry name" value="MFS general substrate transporter"/>
    <property type="match status" value="1"/>
</dbReference>
<dbReference type="GO" id="GO:0022857">
    <property type="term" value="F:transmembrane transporter activity"/>
    <property type="evidence" value="ECO:0007669"/>
    <property type="project" value="InterPro"/>
</dbReference>
<protein>
    <submittedName>
        <fullName evidence="8">Tartrate transporter</fullName>
    </submittedName>
</protein>
<dbReference type="RefSeq" id="XP_009553403.1">
    <property type="nucleotide sequence ID" value="XM_009555108.1"/>
</dbReference>
<dbReference type="HOGENOM" id="CLU_001265_0_6_1"/>
<dbReference type="AlphaFoldDB" id="W4JN91"/>
<sequence length="516" mass="57428">MSHKDTGHIDKKQVFIDSIERKVSSILPEDDRDGELLGPLRKSAEKGLVRKLDMRLLPTIVVIFIMNYIDRTAVTAARLKGLEQDLHLTDIQYNTILAVLYASYCPAQIPSNMVTLLTRFFRPSFYIGTCVIVWGLTSTLTGVTHNLAGIIACRVFIGLPEAAFYPGAIYLLSRWYTRKELAFRSAILYGGLLISNAFGSLMAAGILSNMEGRLGIRAWRWLFYIEGSITMFFGFWTTYLLPDYPNNTRWLSPAERRLAQVRLSEDAGEADEDTAGDSAWSGFMLAIKDPKVSIMAVMTCSQLLGLSFINFFPTLTSTLGFNTTISLLLAAPPWIFATIVCCMNAWHADRTGERFFHIAGWWWAVILGYIIGLTTMSTGGRYVAMFLMAAGYAGFALTMVWVSNAIPRPPAKRSAAIGIVNGFGNIGNLIGSFTWKAEWGPEYHPSMFISLAALAFSSLLALVVRQMLVHENARLKASELVTISDGDRERIQDAARLEGISVAEAMERKKGFRYLY</sequence>
<dbReference type="Proteomes" id="UP000030671">
    <property type="component" value="Unassembled WGS sequence"/>
</dbReference>
<feature type="transmembrane region" description="Helical" evidence="6">
    <location>
        <begin position="382"/>
        <end position="402"/>
    </location>
</feature>
<dbReference type="PANTHER" id="PTHR43791">
    <property type="entry name" value="PERMEASE-RELATED"/>
    <property type="match status" value="1"/>
</dbReference>
<comment type="subcellular location">
    <subcellularLocation>
        <location evidence="1">Membrane</location>
        <topology evidence="1">Multi-pass membrane protein</topology>
    </subcellularLocation>
</comment>
<feature type="transmembrane region" description="Helical" evidence="6">
    <location>
        <begin position="219"/>
        <end position="241"/>
    </location>
</feature>
<evidence type="ECO:0000256" key="3">
    <source>
        <dbReference type="ARBA" id="ARBA00022692"/>
    </source>
</evidence>
<dbReference type="EMBL" id="KI925467">
    <property type="protein sequence ID" value="ETW74944.1"/>
    <property type="molecule type" value="Genomic_DNA"/>
</dbReference>
<dbReference type="InterPro" id="IPR036259">
    <property type="entry name" value="MFS_trans_sf"/>
</dbReference>
<keyword evidence="5 6" id="KW-0472">Membrane</keyword>
<dbReference type="Pfam" id="PF07690">
    <property type="entry name" value="MFS_1"/>
    <property type="match status" value="1"/>
</dbReference>
<dbReference type="eggNOG" id="KOG2533">
    <property type="taxonomic scope" value="Eukaryota"/>
</dbReference>
<keyword evidence="9" id="KW-1185">Reference proteome</keyword>
<gene>
    <name evidence="8" type="primary">ttr1</name>
    <name evidence="8" type="ORF">HETIRDRAFT_127056</name>
</gene>
<evidence type="ECO:0000313" key="9">
    <source>
        <dbReference type="Proteomes" id="UP000030671"/>
    </source>
</evidence>
<evidence type="ECO:0000259" key="7">
    <source>
        <dbReference type="PROSITE" id="PS50850"/>
    </source>
</evidence>
<dbReference type="FunFam" id="1.20.1250.20:FF:000013">
    <property type="entry name" value="MFS general substrate transporter"/>
    <property type="match status" value="1"/>
</dbReference>
<feature type="transmembrane region" description="Helical" evidence="6">
    <location>
        <begin position="358"/>
        <end position="376"/>
    </location>
</feature>
<evidence type="ECO:0000256" key="5">
    <source>
        <dbReference type="ARBA" id="ARBA00023136"/>
    </source>
</evidence>
<evidence type="ECO:0000256" key="2">
    <source>
        <dbReference type="ARBA" id="ARBA00022448"/>
    </source>
</evidence>
<evidence type="ECO:0000313" key="8">
    <source>
        <dbReference type="EMBL" id="ETW74944.1"/>
    </source>
</evidence>
<feature type="transmembrane region" description="Helical" evidence="6">
    <location>
        <begin position="324"/>
        <end position="346"/>
    </location>
</feature>
<evidence type="ECO:0000256" key="1">
    <source>
        <dbReference type="ARBA" id="ARBA00004141"/>
    </source>
</evidence>
<dbReference type="InParanoid" id="W4JN91"/>
<dbReference type="GO" id="GO:0016020">
    <property type="term" value="C:membrane"/>
    <property type="evidence" value="ECO:0007669"/>
    <property type="project" value="UniProtKB-SubCell"/>
</dbReference>
<dbReference type="PANTHER" id="PTHR43791:SF6">
    <property type="entry name" value="TRANSPORTER, PUTATIVE (AFU_ORTHOLOGUE AFUA_1G16690)-RELATED"/>
    <property type="match status" value="1"/>
</dbReference>
<accession>W4JN91</accession>
<reference evidence="8 9" key="1">
    <citation type="journal article" date="2012" name="New Phytol.">
        <title>Insight into trade-off between wood decay and parasitism from the genome of a fungal forest pathogen.</title>
        <authorList>
            <person name="Olson A."/>
            <person name="Aerts A."/>
            <person name="Asiegbu F."/>
            <person name="Belbahri L."/>
            <person name="Bouzid O."/>
            <person name="Broberg A."/>
            <person name="Canback B."/>
            <person name="Coutinho P.M."/>
            <person name="Cullen D."/>
            <person name="Dalman K."/>
            <person name="Deflorio G."/>
            <person name="van Diepen L.T."/>
            <person name="Dunand C."/>
            <person name="Duplessis S."/>
            <person name="Durling M."/>
            <person name="Gonthier P."/>
            <person name="Grimwood J."/>
            <person name="Fossdal C.G."/>
            <person name="Hansson D."/>
            <person name="Henrissat B."/>
            <person name="Hietala A."/>
            <person name="Himmelstrand K."/>
            <person name="Hoffmeister D."/>
            <person name="Hogberg N."/>
            <person name="James T.Y."/>
            <person name="Karlsson M."/>
            <person name="Kohler A."/>
            <person name="Kues U."/>
            <person name="Lee Y.H."/>
            <person name="Lin Y.C."/>
            <person name="Lind M."/>
            <person name="Lindquist E."/>
            <person name="Lombard V."/>
            <person name="Lucas S."/>
            <person name="Lunden K."/>
            <person name="Morin E."/>
            <person name="Murat C."/>
            <person name="Park J."/>
            <person name="Raffaello T."/>
            <person name="Rouze P."/>
            <person name="Salamov A."/>
            <person name="Schmutz J."/>
            <person name="Solheim H."/>
            <person name="Stahlberg J."/>
            <person name="Velez H."/>
            <person name="de Vries R.P."/>
            <person name="Wiebenga A."/>
            <person name="Woodward S."/>
            <person name="Yakovlev I."/>
            <person name="Garbelotto M."/>
            <person name="Martin F."/>
            <person name="Grigoriev I.V."/>
            <person name="Stenlid J."/>
        </authorList>
    </citation>
    <scope>NUCLEOTIDE SEQUENCE [LARGE SCALE GENOMIC DNA]</scope>
    <source>
        <strain evidence="8 9">TC 32-1</strain>
    </source>
</reference>
<feature type="transmembrane region" description="Helical" evidence="6">
    <location>
        <begin position="149"/>
        <end position="173"/>
    </location>
</feature>
<keyword evidence="4 6" id="KW-1133">Transmembrane helix</keyword>
<organism evidence="8 9">
    <name type="scientific">Heterobasidion irregulare (strain TC 32-1)</name>
    <dbReference type="NCBI Taxonomy" id="747525"/>
    <lineage>
        <taxon>Eukaryota</taxon>
        <taxon>Fungi</taxon>
        <taxon>Dikarya</taxon>
        <taxon>Basidiomycota</taxon>
        <taxon>Agaricomycotina</taxon>
        <taxon>Agaricomycetes</taxon>
        <taxon>Russulales</taxon>
        <taxon>Bondarzewiaceae</taxon>
        <taxon>Heterobasidion</taxon>
        <taxon>Heterobasidion annosum species complex</taxon>
    </lineage>
</organism>